<dbReference type="InterPro" id="IPR059215">
    <property type="entry name" value="BRCT2_TopBP1-like"/>
</dbReference>
<feature type="region of interest" description="Disordered" evidence="2">
    <location>
        <begin position="612"/>
        <end position="721"/>
    </location>
</feature>
<dbReference type="PROSITE" id="PS50172">
    <property type="entry name" value="BRCT"/>
    <property type="match status" value="4"/>
</dbReference>
<evidence type="ECO:0000256" key="1">
    <source>
        <dbReference type="ARBA" id="ARBA00022737"/>
    </source>
</evidence>
<keyword evidence="5" id="KW-1185">Reference proteome</keyword>
<dbReference type="SMART" id="SM00292">
    <property type="entry name" value="BRCT"/>
    <property type="match status" value="4"/>
</dbReference>
<feature type="compositionally biased region" description="Basic residues" evidence="2">
    <location>
        <begin position="922"/>
        <end position="935"/>
    </location>
</feature>
<feature type="compositionally biased region" description="Basic residues" evidence="2">
    <location>
        <begin position="811"/>
        <end position="824"/>
    </location>
</feature>
<name>A0ABQ0LBQ2_MYCCL</name>
<dbReference type="PANTHER" id="PTHR13561">
    <property type="entry name" value="DNA REPLICATION REGULATOR DPB11-RELATED"/>
    <property type="match status" value="1"/>
</dbReference>
<feature type="region of interest" description="Disordered" evidence="2">
    <location>
        <begin position="788"/>
        <end position="830"/>
    </location>
</feature>
<feature type="region of interest" description="Disordered" evidence="2">
    <location>
        <begin position="267"/>
        <end position="291"/>
    </location>
</feature>
<accession>A0ABQ0LBQ2</accession>
<gene>
    <name evidence="4" type="ORF">MCHLO_05813</name>
</gene>
<feature type="domain" description="BRCT" evidence="3">
    <location>
        <begin position="74"/>
        <end position="146"/>
    </location>
</feature>
<feature type="domain" description="BRCT" evidence="3">
    <location>
        <begin position="165"/>
        <end position="264"/>
    </location>
</feature>
<dbReference type="Gene3D" id="3.40.50.10190">
    <property type="entry name" value="BRCT domain"/>
    <property type="match status" value="4"/>
</dbReference>
<feature type="compositionally biased region" description="Gly residues" evidence="2">
    <location>
        <begin position="909"/>
        <end position="920"/>
    </location>
</feature>
<organism evidence="4 5">
    <name type="scientific">Mycena chlorophos</name>
    <name type="common">Agaric fungus</name>
    <name type="synonym">Agaricus chlorophos</name>
    <dbReference type="NCBI Taxonomy" id="658473"/>
    <lineage>
        <taxon>Eukaryota</taxon>
        <taxon>Fungi</taxon>
        <taxon>Dikarya</taxon>
        <taxon>Basidiomycota</taxon>
        <taxon>Agaricomycotina</taxon>
        <taxon>Agaricomycetes</taxon>
        <taxon>Agaricomycetidae</taxon>
        <taxon>Agaricales</taxon>
        <taxon>Marasmiineae</taxon>
        <taxon>Mycenaceae</taxon>
        <taxon>Mycena</taxon>
    </lineage>
</organism>
<evidence type="ECO:0000313" key="4">
    <source>
        <dbReference type="EMBL" id="GAT48402.1"/>
    </source>
</evidence>
<feature type="domain" description="BRCT" evidence="3">
    <location>
        <begin position="405"/>
        <end position="492"/>
    </location>
</feature>
<reference evidence="4" key="1">
    <citation type="submission" date="2014-09" db="EMBL/GenBank/DDBJ databases">
        <title>Genome sequence of the luminous mushroom Mycena chlorophos for searching fungal bioluminescence genes.</title>
        <authorList>
            <person name="Tanaka Y."/>
            <person name="Kasuga D."/>
            <person name="Oba Y."/>
            <person name="Hase S."/>
            <person name="Sato K."/>
            <person name="Oba Y."/>
            <person name="Sakakibara Y."/>
        </authorList>
    </citation>
    <scope>NUCLEOTIDE SEQUENCE</scope>
</reference>
<feature type="region of interest" description="Disordered" evidence="2">
    <location>
        <begin position="905"/>
        <end position="935"/>
    </location>
</feature>
<feature type="domain" description="BRCT" evidence="3">
    <location>
        <begin position="523"/>
        <end position="571"/>
    </location>
</feature>
<dbReference type="PANTHER" id="PTHR13561:SF20">
    <property type="entry name" value="DNA TOPOISOMERASE 2-BINDING PROTEIN 1"/>
    <property type="match status" value="1"/>
</dbReference>
<evidence type="ECO:0000256" key="2">
    <source>
        <dbReference type="SAM" id="MobiDB-lite"/>
    </source>
</evidence>
<dbReference type="InterPro" id="IPR001357">
    <property type="entry name" value="BRCT_dom"/>
</dbReference>
<protein>
    <recommendedName>
        <fullName evidence="3">BRCT domain-containing protein</fullName>
    </recommendedName>
</protein>
<sequence>MNRRGHKSKKVSFRVFRLTDSPNDASQVPNVRLRPADPEALRALRPAPSPEPSGLFIEDSQIIGSDDTVMLPGSCPRPFKNVVLCATGVADKTAIFKLAIELGASPYSAFTDRVTHLIAENHGGAKYQCALERKIPILKPSWITESHRVWQHGDDVDLDESISQHRLPIFSGVVLCISGLPLHKRAKISKTLEAHGGQYAPVLERPVKVTHLLCAGDEQTDKMHYADKFNRAKEANPPIQLVWEEWFWDCIEFGGRFDEARYDVRQPRVQRPTTPTNPDDDAAPSTEVPSVFDNEEDEIVAAPRKPAITLQLWESLLKTRGYELNQGGNVMLSPKKAREIKQSGAKQQERVQQEKAPSVISSFRRANSIAVPAAGPSRLPFARAAGPSVRQVEEDDVPMKHVDESSSSVFLGVAFLLNGETDTANVREAIVMAGGRVVDDAHQADYIIVRLSGGSNLYQRETSELRPRYRTECWLEQCLALEQICAPDEHFTFLPLSIPLPVPDANKIVLSFSGLETSEACWVKRLLKALGVTLATAFSRQSTHLLCPGGCGAKYVHARKWKTPVVSMDWLAVMARTGAVPDVGLFLVGAAETSPGAGAAVAAAEMPAVAKSRNAKGKQKAEMQDITNNSQEDAPPPPADKAFFLPPLRPSAESESNSNLEIKFGRASGILGPPPSPSPPKRQQTMGPRTPSHPPQLSRSEAAVRTPTPTPSPAGLKRTATVLHVADADADGAEMEMRRTMSSPAPRDRVPSSNSPSPLKRGVSIMITPPKISEHRKRALEESISSLLGKHARPDADTPEDLVEGIPAGRAGKRARAHAQRKAQTRQPTAAAAAVVPAAADLPLPVLGVGVRSQSPGATTEEGYEGLSLGVDEQEQSMRVMWADPGQREEKERLANLVGVAELAMDGPELGGAGRRGPGRVGTRKQPRRSGTKKP</sequence>
<dbReference type="Proteomes" id="UP000815677">
    <property type="component" value="Unassembled WGS sequence"/>
</dbReference>
<dbReference type="Pfam" id="PF00533">
    <property type="entry name" value="BRCT"/>
    <property type="match status" value="1"/>
</dbReference>
<dbReference type="EMBL" id="DF844573">
    <property type="protein sequence ID" value="GAT48402.1"/>
    <property type="molecule type" value="Genomic_DNA"/>
</dbReference>
<dbReference type="CDD" id="cd00027">
    <property type="entry name" value="BRCT"/>
    <property type="match status" value="2"/>
</dbReference>
<dbReference type="Pfam" id="PF12738">
    <property type="entry name" value="PTCB-BRCT"/>
    <property type="match status" value="2"/>
</dbReference>
<proteinExistence type="predicted"/>
<evidence type="ECO:0000313" key="5">
    <source>
        <dbReference type="Proteomes" id="UP000815677"/>
    </source>
</evidence>
<dbReference type="SUPFAM" id="SSF52113">
    <property type="entry name" value="BRCT domain"/>
    <property type="match status" value="3"/>
</dbReference>
<evidence type="ECO:0000259" key="3">
    <source>
        <dbReference type="PROSITE" id="PS50172"/>
    </source>
</evidence>
<keyword evidence="1" id="KW-0677">Repeat</keyword>
<dbReference type="InterPro" id="IPR036420">
    <property type="entry name" value="BRCT_dom_sf"/>
</dbReference>
<feature type="region of interest" description="Disordered" evidence="2">
    <location>
        <begin position="735"/>
        <end position="775"/>
    </location>
</feature>
<dbReference type="CDD" id="cd17731">
    <property type="entry name" value="BRCT_TopBP1_rpt2_like"/>
    <property type="match status" value="1"/>
</dbReference>